<sequence>MEEGMEKVIGKKALEHGRSVSQDPNRTQTAAEFVSRILPHLGVTEASEAPARSGTTETDTKVGATSEQSLVEPQT</sequence>
<dbReference type="EMBL" id="JARBJD010000240">
    <property type="protein sequence ID" value="KAK2946022.1"/>
    <property type="molecule type" value="Genomic_DNA"/>
</dbReference>
<feature type="compositionally biased region" description="Polar residues" evidence="1">
    <location>
        <begin position="53"/>
        <end position="75"/>
    </location>
</feature>
<accession>A0ABQ9X2M1</accession>
<keyword evidence="3" id="KW-1185">Reference proteome</keyword>
<proteinExistence type="predicted"/>
<name>A0ABQ9X2M1_9EUKA</name>
<feature type="region of interest" description="Disordered" evidence="1">
    <location>
        <begin position="1"/>
        <end position="28"/>
    </location>
</feature>
<gene>
    <name evidence="2" type="ORF">BLNAU_19033</name>
</gene>
<evidence type="ECO:0000313" key="2">
    <source>
        <dbReference type="EMBL" id="KAK2946022.1"/>
    </source>
</evidence>
<evidence type="ECO:0000313" key="3">
    <source>
        <dbReference type="Proteomes" id="UP001281761"/>
    </source>
</evidence>
<comment type="caution">
    <text evidence="2">The sequence shown here is derived from an EMBL/GenBank/DDBJ whole genome shotgun (WGS) entry which is preliminary data.</text>
</comment>
<dbReference type="Proteomes" id="UP001281761">
    <property type="component" value="Unassembled WGS sequence"/>
</dbReference>
<evidence type="ECO:0000256" key="1">
    <source>
        <dbReference type="SAM" id="MobiDB-lite"/>
    </source>
</evidence>
<reference evidence="2 3" key="1">
    <citation type="journal article" date="2022" name="bioRxiv">
        <title>Genomics of Preaxostyla Flagellates Illuminates Evolutionary Transitions and the Path Towards Mitochondrial Loss.</title>
        <authorList>
            <person name="Novak L.V.F."/>
            <person name="Treitli S.C."/>
            <person name="Pyrih J."/>
            <person name="Halakuc P."/>
            <person name="Pipaliya S.V."/>
            <person name="Vacek V."/>
            <person name="Brzon O."/>
            <person name="Soukal P."/>
            <person name="Eme L."/>
            <person name="Dacks J.B."/>
            <person name="Karnkowska A."/>
            <person name="Elias M."/>
            <person name="Hampl V."/>
        </authorList>
    </citation>
    <scope>NUCLEOTIDE SEQUENCE [LARGE SCALE GENOMIC DNA]</scope>
    <source>
        <strain evidence="2">NAU3</strain>
        <tissue evidence="2">Gut</tissue>
    </source>
</reference>
<feature type="region of interest" description="Disordered" evidence="1">
    <location>
        <begin position="42"/>
        <end position="75"/>
    </location>
</feature>
<protein>
    <submittedName>
        <fullName evidence="2">Uncharacterized protein</fullName>
    </submittedName>
</protein>
<feature type="compositionally biased region" description="Basic and acidic residues" evidence="1">
    <location>
        <begin position="1"/>
        <end position="18"/>
    </location>
</feature>
<organism evidence="2 3">
    <name type="scientific">Blattamonas nauphoetae</name>
    <dbReference type="NCBI Taxonomy" id="2049346"/>
    <lineage>
        <taxon>Eukaryota</taxon>
        <taxon>Metamonada</taxon>
        <taxon>Preaxostyla</taxon>
        <taxon>Oxymonadida</taxon>
        <taxon>Blattamonas</taxon>
    </lineage>
</organism>
<feature type="compositionally biased region" description="Polar residues" evidence="1">
    <location>
        <begin position="19"/>
        <end position="28"/>
    </location>
</feature>